<dbReference type="Proteomes" id="UP001162131">
    <property type="component" value="Unassembled WGS sequence"/>
</dbReference>
<organism evidence="2 3">
    <name type="scientific">Blepharisma stoltei</name>
    <dbReference type="NCBI Taxonomy" id="1481888"/>
    <lineage>
        <taxon>Eukaryota</taxon>
        <taxon>Sar</taxon>
        <taxon>Alveolata</taxon>
        <taxon>Ciliophora</taxon>
        <taxon>Postciliodesmatophora</taxon>
        <taxon>Heterotrichea</taxon>
        <taxon>Heterotrichida</taxon>
        <taxon>Blepharismidae</taxon>
        <taxon>Blepharisma</taxon>
    </lineage>
</organism>
<feature type="transmembrane region" description="Helical" evidence="1">
    <location>
        <begin position="139"/>
        <end position="158"/>
    </location>
</feature>
<evidence type="ECO:0000313" key="3">
    <source>
        <dbReference type="Proteomes" id="UP001162131"/>
    </source>
</evidence>
<accession>A0AAU9IYG1</accession>
<proteinExistence type="predicted"/>
<evidence type="ECO:0000256" key="1">
    <source>
        <dbReference type="SAM" id="Phobius"/>
    </source>
</evidence>
<dbReference type="EMBL" id="CAJZBQ010000018">
    <property type="protein sequence ID" value="CAG9317160.1"/>
    <property type="molecule type" value="Genomic_DNA"/>
</dbReference>
<feature type="transmembrane region" description="Helical" evidence="1">
    <location>
        <begin position="6"/>
        <end position="23"/>
    </location>
</feature>
<feature type="transmembrane region" description="Helical" evidence="1">
    <location>
        <begin position="114"/>
        <end position="133"/>
    </location>
</feature>
<feature type="transmembrane region" description="Helical" evidence="1">
    <location>
        <begin position="35"/>
        <end position="53"/>
    </location>
</feature>
<gene>
    <name evidence="2" type="ORF">BSTOLATCC_MIC18414</name>
</gene>
<sequence length="333" mass="39575">MWDITFFAISIALVAALLFGQYIERHNISKYKWAIFSLFPINFLPIFLFYYVIEWFLCLLSYHSCPIIYEMNSQSLLKLISDDNFVSLCYTLYALSIIYKCLYHICSLPYNYNISLSIANLNAAVYILLKPIIKKLSGSVLWSITSLIFISHIEEFGYKRIDIASGTSNYLSVIYIAYSEIFFCFWCGLNNWEESFFPFFYVVYSVFFEICVVREFFWFLKSNFFLLSECPDNFKKLILQKYEIKEIEAKLIEVYSFAIYLCSSLFLAYYFIDDIWPDFWVFKEFLYFAGWACAAALANPPSLFSSERNFTLNTFGFYFQFLILRRIKHWISQ</sequence>
<feature type="transmembrane region" description="Helical" evidence="1">
    <location>
        <begin position="198"/>
        <end position="217"/>
    </location>
</feature>
<feature type="transmembrane region" description="Helical" evidence="1">
    <location>
        <begin position="85"/>
        <end position="102"/>
    </location>
</feature>
<keyword evidence="3" id="KW-1185">Reference proteome</keyword>
<keyword evidence="1" id="KW-0472">Membrane</keyword>
<evidence type="ECO:0000313" key="2">
    <source>
        <dbReference type="EMBL" id="CAG9317160.1"/>
    </source>
</evidence>
<feature type="transmembrane region" description="Helical" evidence="1">
    <location>
        <begin position="251"/>
        <end position="272"/>
    </location>
</feature>
<reference evidence="2" key="1">
    <citation type="submission" date="2021-09" db="EMBL/GenBank/DDBJ databases">
        <authorList>
            <consortium name="AG Swart"/>
            <person name="Singh M."/>
            <person name="Singh A."/>
            <person name="Seah K."/>
            <person name="Emmerich C."/>
        </authorList>
    </citation>
    <scope>NUCLEOTIDE SEQUENCE</scope>
    <source>
        <strain evidence="2">ATCC30299</strain>
    </source>
</reference>
<name>A0AAU9IYG1_9CILI</name>
<feature type="transmembrane region" description="Helical" evidence="1">
    <location>
        <begin position="170"/>
        <end position="192"/>
    </location>
</feature>
<keyword evidence="1" id="KW-1133">Transmembrane helix</keyword>
<dbReference type="AlphaFoldDB" id="A0AAU9IYG1"/>
<protein>
    <submittedName>
        <fullName evidence="2">Uncharacterized protein</fullName>
    </submittedName>
</protein>
<keyword evidence="1" id="KW-0812">Transmembrane</keyword>
<comment type="caution">
    <text evidence="2">The sequence shown here is derived from an EMBL/GenBank/DDBJ whole genome shotgun (WGS) entry which is preliminary data.</text>
</comment>